<dbReference type="RefSeq" id="WP_207335099.1">
    <property type="nucleotide sequence ID" value="NZ_JAFMYU010000005.1"/>
</dbReference>
<evidence type="ECO:0008006" key="4">
    <source>
        <dbReference type="Google" id="ProtNLM"/>
    </source>
</evidence>
<accession>A0A939G6W5</accession>
<feature type="chain" id="PRO_5037044665" description="Outer membrane protein beta-barrel domain-containing protein" evidence="1">
    <location>
        <begin position="20"/>
        <end position="202"/>
    </location>
</feature>
<sequence length="202" mass="20807">MKHFFALCVALTFAVTAQAQEFKPFKVNVSIGGAIPSGGGGVLFAIEPKYGINDQIDVGLRLESALMARDLTVNGNTSSGNAQGAFSYILTGNYMLSDEGFRPFVGIGAGIYGIAGTGFTATSGTGGSTTNGNINAASVFGGMGRVGFKTGHFVLGVEYNFIPNSNSIVYDSNGTNKIGTSVQSKNSYAGIKIGFDIGGGRR</sequence>
<organism evidence="2 3">
    <name type="scientific">Fibrella aquatilis</name>
    <dbReference type="NCBI Taxonomy" id="2817059"/>
    <lineage>
        <taxon>Bacteria</taxon>
        <taxon>Pseudomonadati</taxon>
        <taxon>Bacteroidota</taxon>
        <taxon>Cytophagia</taxon>
        <taxon>Cytophagales</taxon>
        <taxon>Spirosomataceae</taxon>
        <taxon>Fibrella</taxon>
    </lineage>
</organism>
<dbReference type="Proteomes" id="UP000664795">
    <property type="component" value="Unassembled WGS sequence"/>
</dbReference>
<comment type="caution">
    <text evidence="2">The sequence shown here is derived from an EMBL/GenBank/DDBJ whole genome shotgun (WGS) entry which is preliminary data.</text>
</comment>
<feature type="signal peptide" evidence="1">
    <location>
        <begin position="1"/>
        <end position="19"/>
    </location>
</feature>
<evidence type="ECO:0000256" key="1">
    <source>
        <dbReference type="SAM" id="SignalP"/>
    </source>
</evidence>
<reference evidence="2 3" key="1">
    <citation type="submission" date="2021-03" db="EMBL/GenBank/DDBJ databases">
        <title>Fibrella sp. HMF5036 genome sequencing and assembly.</title>
        <authorList>
            <person name="Kang H."/>
            <person name="Kim H."/>
            <person name="Bae S."/>
            <person name="Joh K."/>
        </authorList>
    </citation>
    <scope>NUCLEOTIDE SEQUENCE [LARGE SCALE GENOMIC DNA]</scope>
    <source>
        <strain evidence="2 3">HMF5036</strain>
    </source>
</reference>
<proteinExistence type="predicted"/>
<keyword evidence="3" id="KW-1185">Reference proteome</keyword>
<evidence type="ECO:0000313" key="2">
    <source>
        <dbReference type="EMBL" id="MBO0931146.1"/>
    </source>
</evidence>
<protein>
    <recommendedName>
        <fullName evidence="4">Outer membrane protein beta-barrel domain-containing protein</fullName>
    </recommendedName>
</protein>
<dbReference type="AlphaFoldDB" id="A0A939G6W5"/>
<evidence type="ECO:0000313" key="3">
    <source>
        <dbReference type="Proteomes" id="UP000664795"/>
    </source>
</evidence>
<name>A0A939G6W5_9BACT</name>
<dbReference type="EMBL" id="JAFMYU010000005">
    <property type="protein sequence ID" value="MBO0931146.1"/>
    <property type="molecule type" value="Genomic_DNA"/>
</dbReference>
<gene>
    <name evidence="2" type="ORF">J2I48_09090</name>
</gene>
<dbReference type="Gene3D" id="2.40.160.20">
    <property type="match status" value="1"/>
</dbReference>
<keyword evidence="1" id="KW-0732">Signal</keyword>